<feature type="signal peptide" evidence="1">
    <location>
        <begin position="1"/>
        <end position="21"/>
    </location>
</feature>
<keyword evidence="1" id="KW-0732">Signal</keyword>
<dbReference type="PROSITE" id="PS51257">
    <property type="entry name" value="PROKAR_LIPOPROTEIN"/>
    <property type="match status" value="1"/>
</dbReference>
<reference evidence="3" key="1">
    <citation type="submission" date="2016-10" db="EMBL/GenBank/DDBJ databases">
        <authorList>
            <person name="Varghese N."/>
            <person name="Submissions S."/>
        </authorList>
    </citation>
    <scope>NUCLEOTIDE SEQUENCE [LARGE SCALE GENOMIC DNA]</scope>
    <source>
        <strain evidence="3">DSM 17072</strain>
    </source>
</reference>
<organism evidence="2 3">
    <name type="scientific">Chryseobacterium soldanellicola</name>
    <dbReference type="NCBI Taxonomy" id="311333"/>
    <lineage>
        <taxon>Bacteria</taxon>
        <taxon>Pseudomonadati</taxon>
        <taxon>Bacteroidota</taxon>
        <taxon>Flavobacteriia</taxon>
        <taxon>Flavobacteriales</taxon>
        <taxon>Weeksellaceae</taxon>
        <taxon>Chryseobacterium group</taxon>
        <taxon>Chryseobacterium</taxon>
    </lineage>
</organism>
<name>A0A1H0ZQX8_9FLAO</name>
<accession>A0A1H0ZQX8</accession>
<evidence type="ECO:0000313" key="2">
    <source>
        <dbReference type="EMBL" id="SDQ29834.1"/>
    </source>
</evidence>
<evidence type="ECO:0000313" key="3">
    <source>
        <dbReference type="Proteomes" id="UP000199627"/>
    </source>
</evidence>
<dbReference type="STRING" id="311333.SAMN05421664_1033"/>
<dbReference type="AlphaFoldDB" id="A0A1H0ZQX8"/>
<protein>
    <submittedName>
        <fullName evidence="2">Uncharacterized protein</fullName>
    </submittedName>
</protein>
<gene>
    <name evidence="2" type="ORF">SAMN05421664_1033</name>
</gene>
<dbReference type="EMBL" id="FNKL01000002">
    <property type="protein sequence ID" value="SDQ29834.1"/>
    <property type="molecule type" value="Genomic_DNA"/>
</dbReference>
<keyword evidence="3" id="KW-1185">Reference proteome</keyword>
<dbReference type="Proteomes" id="UP000199627">
    <property type="component" value="Unassembled WGS sequence"/>
</dbReference>
<proteinExistence type="predicted"/>
<sequence length="178" mass="18728">MYSQRFTIMKNMFLTAVVASAALVSCGTVQSLVQNTFPYTANVLISTGVPADKEVSSTATASNVQTWFGGNNDAKIKDVRISDAKISVVSPSGGNLSALKTVKVYISSSGTGEKLVASRSDISTNAASLNLDLNDTGFLDSVVKSSGLTVRTVYELKNQTSSDMNLKIALNFSSVPAK</sequence>
<feature type="chain" id="PRO_5011478879" evidence="1">
    <location>
        <begin position="22"/>
        <end position="178"/>
    </location>
</feature>
<evidence type="ECO:0000256" key="1">
    <source>
        <dbReference type="SAM" id="SignalP"/>
    </source>
</evidence>